<keyword evidence="20" id="KW-1185">Reference proteome</keyword>
<evidence type="ECO:0000313" key="19">
    <source>
        <dbReference type="EMBL" id="EKP93693.1"/>
    </source>
</evidence>
<dbReference type="HOGENOM" id="CLU_036532_2_1_9"/>
<proteinExistence type="inferred from homology"/>
<evidence type="ECO:0000256" key="15">
    <source>
        <dbReference type="PROSITE-ProRule" id="PRU01319"/>
    </source>
</evidence>
<evidence type="ECO:0000256" key="8">
    <source>
        <dbReference type="ARBA" id="ARBA00022490"/>
    </source>
</evidence>
<evidence type="ECO:0000256" key="13">
    <source>
        <dbReference type="ARBA" id="ARBA00023211"/>
    </source>
</evidence>
<dbReference type="Pfam" id="PF01351">
    <property type="entry name" value="RNase_HII"/>
    <property type="match status" value="1"/>
</dbReference>
<comment type="caution">
    <text evidence="19">The sequence shown here is derived from an EMBL/GenBank/DDBJ whole genome shotgun (WGS) entry which is preliminary data.</text>
</comment>
<keyword evidence="8 14" id="KW-0963">Cytoplasm</keyword>
<dbReference type="InterPro" id="IPR001352">
    <property type="entry name" value="RNase_HII/HIII"/>
</dbReference>
<dbReference type="GO" id="GO:0032299">
    <property type="term" value="C:ribonuclease H2 complex"/>
    <property type="evidence" value="ECO:0007669"/>
    <property type="project" value="TreeGrafter"/>
</dbReference>
<sequence length="271" mass="29437">MRAGSQDRRPARDPGAGEGRLPLARLAARLDEADDEQLPALIRQLESDPRAGARILLQRARRRWLRWQQARARWAELAAAQDQVAGDLQVAGVDEVGRGCLAGPVVAGAVILPAGAHLLGLDDSKRLPPAAREQLAARIRQQAVAWAVGLATPQEIDALNIWHATRLAMRRALDALAVMPQRVLVDGRPPGDLGYPLDALVDGDARYAAIAAASVVAKVYRDAWMSRLDREYPAYGFAQHKGYATAAHRRALARYGPCPEHRRSFLGAAGR</sequence>
<dbReference type="GO" id="GO:0030145">
    <property type="term" value="F:manganese ion binding"/>
    <property type="evidence" value="ECO:0007669"/>
    <property type="project" value="UniProtKB-UniRule"/>
</dbReference>
<feature type="binding site" evidence="14 15">
    <location>
        <position position="186"/>
    </location>
    <ligand>
        <name>a divalent metal cation</name>
        <dbReference type="ChEBI" id="CHEBI:60240"/>
    </ligand>
</feature>
<evidence type="ECO:0000256" key="9">
    <source>
        <dbReference type="ARBA" id="ARBA00022722"/>
    </source>
</evidence>
<dbReference type="CDD" id="cd07182">
    <property type="entry name" value="RNase_HII_bacteria_HII_like"/>
    <property type="match status" value="1"/>
</dbReference>
<evidence type="ECO:0000256" key="12">
    <source>
        <dbReference type="ARBA" id="ARBA00022801"/>
    </source>
</evidence>
<dbReference type="EMBL" id="AENY02000005">
    <property type="protein sequence ID" value="EKP93693.1"/>
    <property type="molecule type" value="Genomic_DNA"/>
</dbReference>
<comment type="subcellular location">
    <subcellularLocation>
        <location evidence="4 14">Cytoplasm</location>
    </subcellularLocation>
</comment>
<keyword evidence="9 14" id="KW-0540">Nuclease</keyword>
<dbReference type="PANTHER" id="PTHR10954:SF18">
    <property type="entry name" value="RIBONUCLEASE HII"/>
    <property type="match status" value="1"/>
</dbReference>
<evidence type="ECO:0000256" key="11">
    <source>
        <dbReference type="ARBA" id="ARBA00022759"/>
    </source>
</evidence>
<comment type="function">
    <text evidence="3 14 16">Endonuclease that specifically degrades the RNA of RNA-DNA hybrids.</text>
</comment>
<evidence type="ECO:0000256" key="4">
    <source>
        <dbReference type="ARBA" id="ARBA00004496"/>
    </source>
</evidence>
<dbReference type="NCBIfam" id="NF000595">
    <property type="entry name" value="PRK00015.1-3"/>
    <property type="match status" value="1"/>
</dbReference>
<dbReference type="GO" id="GO:0005737">
    <property type="term" value="C:cytoplasm"/>
    <property type="evidence" value="ECO:0007669"/>
    <property type="project" value="UniProtKB-SubCell"/>
</dbReference>
<keyword evidence="10 14" id="KW-0479">Metal-binding</keyword>
<feature type="domain" description="RNase H type-2" evidence="18">
    <location>
        <begin position="88"/>
        <end position="271"/>
    </location>
</feature>
<evidence type="ECO:0000256" key="14">
    <source>
        <dbReference type="HAMAP-Rule" id="MF_00052"/>
    </source>
</evidence>
<dbReference type="RefSeq" id="WP_006904986.1">
    <property type="nucleotide sequence ID" value="NZ_JH976536.1"/>
</dbReference>
<evidence type="ECO:0000256" key="17">
    <source>
        <dbReference type="SAM" id="MobiDB-lite"/>
    </source>
</evidence>
<keyword evidence="12 14" id="KW-0378">Hydrolase</keyword>
<keyword evidence="11 14" id="KW-0255">Endonuclease</keyword>
<evidence type="ECO:0000256" key="6">
    <source>
        <dbReference type="ARBA" id="ARBA00012180"/>
    </source>
</evidence>
<comment type="cofactor">
    <cofactor evidence="2">
        <name>Mg(2+)</name>
        <dbReference type="ChEBI" id="CHEBI:18420"/>
    </cofactor>
</comment>
<dbReference type="InterPro" id="IPR012337">
    <property type="entry name" value="RNaseH-like_sf"/>
</dbReference>
<feature type="compositionally biased region" description="Basic and acidic residues" evidence="17">
    <location>
        <begin position="1"/>
        <end position="12"/>
    </location>
</feature>
<evidence type="ECO:0000259" key="18">
    <source>
        <dbReference type="PROSITE" id="PS51975"/>
    </source>
</evidence>
<dbReference type="Proteomes" id="UP000005710">
    <property type="component" value="Unassembled WGS sequence"/>
</dbReference>
<accession>K6PY91</accession>
<dbReference type="EC" id="3.1.26.4" evidence="6 14"/>
<dbReference type="GO" id="GO:0004523">
    <property type="term" value="F:RNA-DNA hybrid ribonuclease activity"/>
    <property type="evidence" value="ECO:0007669"/>
    <property type="project" value="UniProtKB-UniRule"/>
</dbReference>
<dbReference type="Gene3D" id="3.30.420.10">
    <property type="entry name" value="Ribonuclease H-like superfamily/Ribonuclease H"/>
    <property type="match status" value="1"/>
</dbReference>
<evidence type="ECO:0000256" key="10">
    <source>
        <dbReference type="ARBA" id="ARBA00022723"/>
    </source>
</evidence>
<dbReference type="AlphaFoldDB" id="K6PY91"/>
<feature type="binding site" evidence="14 15">
    <location>
        <position position="95"/>
    </location>
    <ligand>
        <name>a divalent metal cation</name>
        <dbReference type="ChEBI" id="CHEBI:60240"/>
    </ligand>
</feature>
<dbReference type="NCBIfam" id="NF000594">
    <property type="entry name" value="PRK00015.1-1"/>
    <property type="match status" value="1"/>
</dbReference>
<evidence type="ECO:0000313" key="20">
    <source>
        <dbReference type="Proteomes" id="UP000005710"/>
    </source>
</evidence>
<evidence type="ECO:0000256" key="5">
    <source>
        <dbReference type="ARBA" id="ARBA00007383"/>
    </source>
</evidence>
<dbReference type="InterPro" id="IPR022898">
    <property type="entry name" value="RNase_HII"/>
</dbReference>
<dbReference type="GO" id="GO:0006298">
    <property type="term" value="P:mismatch repair"/>
    <property type="evidence" value="ECO:0007669"/>
    <property type="project" value="TreeGrafter"/>
</dbReference>
<comment type="similarity">
    <text evidence="5 14 16">Belongs to the RNase HII family.</text>
</comment>
<evidence type="ECO:0000256" key="1">
    <source>
        <dbReference type="ARBA" id="ARBA00000077"/>
    </source>
</evidence>
<evidence type="ECO:0000256" key="3">
    <source>
        <dbReference type="ARBA" id="ARBA00004065"/>
    </source>
</evidence>
<dbReference type="PANTHER" id="PTHR10954">
    <property type="entry name" value="RIBONUCLEASE H2 SUBUNIT A"/>
    <property type="match status" value="1"/>
</dbReference>
<evidence type="ECO:0000256" key="16">
    <source>
        <dbReference type="RuleBase" id="RU003515"/>
    </source>
</evidence>
<keyword evidence="13 14" id="KW-0464">Manganese</keyword>
<dbReference type="HAMAP" id="MF_00052_B">
    <property type="entry name" value="RNase_HII_B"/>
    <property type="match status" value="1"/>
</dbReference>
<dbReference type="InterPro" id="IPR036397">
    <property type="entry name" value="RNaseH_sf"/>
</dbReference>
<name>K6PY91_9FIRM</name>
<evidence type="ECO:0000256" key="7">
    <source>
        <dbReference type="ARBA" id="ARBA00019179"/>
    </source>
</evidence>
<reference evidence="19" key="1">
    <citation type="submission" date="2010-10" db="EMBL/GenBank/DDBJ databases">
        <authorList>
            <consortium name="US DOE Joint Genome Institute (JGI-PGF)"/>
            <person name="Lucas S."/>
            <person name="Copeland A."/>
            <person name="Lapidus A."/>
            <person name="Bruce D."/>
            <person name="Goodwin L."/>
            <person name="Pitluck S."/>
            <person name="Kyrpides N."/>
            <person name="Mavromatis K."/>
            <person name="Detter J.C."/>
            <person name="Han C."/>
            <person name="Land M."/>
            <person name="Hauser L."/>
            <person name="Markowitz V."/>
            <person name="Cheng J.-F."/>
            <person name="Hugenholtz P."/>
            <person name="Woyke T."/>
            <person name="Wu D."/>
            <person name="Pukall R."/>
            <person name="Wahrenburg C."/>
            <person name="Brambilla E."/>
            <person name="Klenk H.-P."/>
            <person name="Eisen J.A."/>
        </authorList>
    </citation>
    <scope>NUCLEOTIDE SEQUENCE [LARGE SCALE GENOMIC DNA]</scope>
    <source>
        <strain evidence="19">DSM 13965</strain>
    </source>
</reference>
<evidence type="ECO:0000256" key="2">
    <source>
        <dbReference type="ARBA" id="ARBA00001946"/>
    </source>
</evidence>
<dbReference type="eggNOG" id="COG0164">
    <property type="taxonomic scope" value="Bacteria"/>
</dbReference>
<gene>
    <name evidence="14" type="primary">rnhB</name>
    <name evidence="19" type="ORF">ThesuDRAFT_00290</name>
</gene>
<comment type="catalytic activity">
    <reaction evidence="1 14 15 16">
        <text>Endonucleolytic cleavage to 5'-phosphomonoester.</text>
        <dbReference type="EC" id="3.1.26.4"/>
    </reaction>
</comment>
<feature type="region of interest" description="Disordered" evidence="17">
    <location>
        <begin position="1"/>
        <end position="22"/>
    </location>
</feature>
<reference evidence="19" key="2">
    <citation type="submission" date="2012-10" db="EMBL/GenBank/DDBJ databases">
        <title>Improved high-quality draft of Thermaerobacter subterraneus C21, DSM 13965.</title>
        <authorList>
            <consortium name="DOE Joint Genome Institute"/>
            <person name="Eisen J."/>
            <person name="Huntemann M."/>
            <person name="Wei C.-L."/>
            <person name="Han J."/>
            <person name="Detter J.C."/>
            <person name="Han C."/>
            <person name="Tapia R."/>
            <person name="Chen A."/>
            <person name="Kyrpides N."/>
            <person name="Mavromatis K."/>
            <person name="Markowitz V."/>
            <person name="Szeto E."/>
            <person name="Ivanova N."/>
            <person name="Mikhailova N."/>
            <person name="Ovchinnikova G."/>
            <person name="Pagani I."/>
            <person name="Pati A."/>
            <person name="Goodwin L."/>
            <person name="Nordberg H.P."/>
            <person name="Cantor M.N."/>
            <person name="Hua S.X."/>
            <person name="Woyke T."/>
            <person name="Eisen J."/>
            <person name="Klenk H.-P."/>
        </authorList>
    </citation>
    <scope>NUCLEOTIDE SEQUENCE [LARGE SCALE GENOMIC DNA]</scope>
    <source>
        <strain evidence="19">DSM 13965</strain>
    </source>
</reference>
<dbReference type="GO" id="GO:0003723">
    <property type="term" value="F:RNA binding"/>
    <property type="evidence" value="ECO:0007669"/>
    <property type="project" value="UniProtKB-UniRule"/>
</dbReference>
<dbReference type="STRING" id="867903.ThesuDRAFT_00290"/>
<feature type="binding site" evidence="14 15">
    <location>
        <position position="94"/>
    </location>
    <ligand>
        <name>a divalent metal cation</name>
        <dbReference type="ChEBI" id="CHEBI:60240"/>
    </ligand>
</feature>
<dbReference type="SUPFAM" id="SSF53098">
    <property type="entry name" value="Ribonuclease H-like"/>
    <property type="match status" value="1"/>
</dbReference>
<dbReference type="GO" id="GO:0043137">
    <property type="term" value="P:DNA replication, removal of RNA primer"/>
    <property type="evidence" value="ECO:0007669"/>
    <property type="project" value="TreeGrafter"/>
</dbReference>
<dbReference type="InterPro" id="IPR024567">
    <property type="entry name" value="RNase_HII/HIII_dom"/>
</dbReference>
<dbReference type="PROSITE" id="PS51975">
    <property type="entry name" value="RNASE_H_2"/>
    <property type="match status" value="1"/>
</dbReference>
<organism evidence="19 20">
    <name type="scientific">Thermaerobacter subterraneus DSM 13965</name>
    <dbReference type="NCBI Taxonomy" id="867903"/>
    <lineage>
        <taxon>Bacteria</taxon>
        <taxon>Bacillati</taxon>
        <taxon>Bacillota</taxon>
        <taxon>Clostridia</taxon>
        <taxon>Eubacteriales</taxon>
        <taxon>Clostridiales Family XVII. Incertae Sedis</taxon>
        <taxon>Thermaerobacter</taxon>
    </lineage>
</organism>
<protein>
    <recommendedName>
        <fullName evidence="7 14">Ribonuclease HII</fullName>
        <shortName evidence="14">RNase HII</shortName>
        <ecNumber evidence="6 14">3.1.26.4</ecNumber>
    </recommendedName>
</protein>
<comment type="cofactor">
    <cofactor evidence="14 15">
        <name>Mn(2+)</name>
        <dbReference type="ChEBI" id="CHEBI:29035"/>
    </cofactor>
    <cofactor evidence="14 15">
        <name>Mg(2+)</name>
        <dbReference type="ChEBI" id="CHEBI:18420"/>
    </cofactor>
    <text evidence="14 15">Manganese or magnesium. Binds 1 divalent metal ion per monomer in the absence of substrate. May bind a second metal ion after substrate binding.</text>
</comment>